<gene>
    <name evidence="2" type="ORF">ARMSODRAFT_979500</name>
</gene>
<feature type="signal peptide" evidence="1">
    <location>
        <begin position="1"/>
        <end position="21"/>
    </location>
</feature>
<feature type="chain" id="PRO_5013547496" evidence="1">
    <location>
        <begin position="22"/>
        <end position="117"/>
    </location>
</feature>
<proteinExistence type="predicted"/>
<dbReference type="EMBL" id="KZ293455">
    <property type="protein sequence ID" value="PBK63875.1"/>
    <property type="molecule type" value="Genomic_DNA"/>
</dbReference>
<organism evidence="2 3">
    <name type="scientific">Armillaria solidipes</name>
    <dbReference type="NCBI Taxonomy" id="1076256"/>
    <lineage>
        <taxon>Eukaryota</taxon>
        <taxon>Fungi</taxon>
        <taxon>Dikarya</taxon>
        <taxon>Basidiomycota</taxon>
        <taxon>Agaricomycotina</taxon>
        <taxon>Agaricomycetes</taxon>
        <taxon>Agaricomycetidae</taxon>
        <taxon>Agaricales</taxon>
        <taxon>Marasmiineae</taxon>
        <taxon>Physalacriaceae</taxon>
        <taxon>Armillaria</taxon>
    </lineage>
</organism>
<evidence type="ECO:0000313" key="3">
    <source>
        <dbReference type="Proteomes" id="UP000218334"/>
    </source>
</evidence>
<sequence>MALNWRIMDLLLLSLLVLCQAIAFCAVYETPDEPPTLGLDFIIIGVLQKHLKIEWEAVVPHMLDETLMASVEGVGIDELKLYKINSINMVSGTRSCYMRQDMRQERLSDNNSLLWKS</sequence>
<keyword evidence="3" id="KW-1185">Reference proteome</keyword>
<keyword evidence="1" id="KW-0732">Signal</keyword>
<dbReference type="Proteomes" id="UP000218334">
    <property type="component" value="Unassembled WGS sequence"/>
</dbReference>
<reference evidence="3" key="1">
    <citation type="journal article" date="2017" name="Nat. Ecol. Evol.">
        <title>Genome expansion and lineage-specific genetic innovations in the forest pathogenic fungi Armillaria.</title>
        <authorList>
            <person name="Sipos G."/>
            <person name="Prasanna A.N."/>
            <person name="Walter M.C."/>
            <person name="O'Connor E."/>
            <person name="Balint B."/>
            <person name="Krizsan K."/>
            <person name="Kiss B."/>
            <person name="Hess J."/>
            <person name="Varga T."/>
            <person name="Slot J."/>
            <person name="Riley R."/>
            <person name="Boka B."/>
            <person name="Rigling D."/>
            <person name="Barry K."/>
            <person name="Lee J."/>
            <person name="Mihaltcheva S."/>
            <person name="LaButti K."/>
            <person name="Lipzen A."/>
            <person name="Waldron R."/>
            <person name="Moloney N.M."/>
            <person name="Sperisen C."/>
            <person name="Kredics L."/>
            <person name="Vagvoelgyi C."/>
            <person name="Patrignani A."/>
            <person name="Fitzpatrick D."/>
            <person name="Nagy I."/>
            <person name="Doyle S."/>
            <person name="Anderson J.B."/>
            <person name="Grigoriev I.V."/>
            <person name="Gueldener U."/>
            <person name="Muensterkoetter M."/>
            <person name="Nagy L.G."/>
        </authorList>
    </citation>
    <scope>NUCLEOTIDE SEQUENCE [LARGE SCALE GENOMIC DNA]</scope>
    <source>
        <strain evidence="3">28-4</strain>
    </source>
</reference>
<evidence type="ECO:0000256" key="1">
    <source>
        <dbReference type="SAM" id="SignalP"/>
    </source>
</evidence>
<accession>A0A2H3AZ06</accession>
<name>A0A2H3AZ06_9AGAR</name>
<evidence type="ECO:0000313" key="2">
    <source>
        <dbReference type="EMBL" id="PBK63875.1"/>
    </source>
</evidence>
<dbReference type="AlphaFoldDB" id="A0A2H3AZ06"/>
<protein>
    <submittedName>
        <fullName evidence="2">Uncharacterized protein</fullName>
    </submittedName>
</protein>